<dbReference type="OrthoDB" id="9802489at2"/>
<evidence type="ECO:0000256" key="1">
    <source>
        <dbReference type="SAM" id="MobiDB-lite"/>
    </source>
</evidence>
<dbReference type="Gene3D" id="1.20.1290.10">
    <property type="entry name" value="AhpD-like"/>
    <property type="match status" value="1"/>
</dbReference>
<name>A0A243Q4P1_9ACTN</name>
<feature type="domain" description="Carboxymuconolactone decarboxylase-like" evidence="2">
    <location>
        <begin position="59"/>
        <end position="139"/>
    </location>
</feature>
<dbReference type="Proteomes" id="UP000194632">
    <property type="component" value="Unassembled WGS sequence"/>
</dbReference>
<reference evidence="3 4" key="1">
    <citation type="submission" date="2017-05" db="EMBL/GenBank/DDBJ databases">
        <title>Biotechnological potential of actinobacteria isolated from South African environments.</title>
        <authorList>
            <person name="Le Roes-Hill M."/>
            <person name="Prins A."/>
            <person name="Durrell K.A."/>
        </authorList>
    </citation>
    <scope>NUCLEOTIDE SEQUENCE [LARGE SCALE GENOMIC DNA]</scope>
    <source>
        <strain evidence="3">BS2</strain>
    </source>
</reference>
<feature type="region of interest" description="Disordered" evidence="1">
    <location>
        <begin position="1"/>
        <end position="24"/>
    </location>
</feature>
<dbReference type="PANTHER" id="PTHR33570:SF2">
    <property type="entry name" value="CARBOXYMUCONOLACTONE DECARBOXYLASE-LIKE DOMAIN-CONTAINING PROTEIN"/>
    <property type="match status" value="1"/>
</dbReference>
<dbReference type="GO" id="GO:0051920">
    <property type="term" value="F:peroxiredoxin activity"/>
    <property type="evidence" value="ECO:0007669"/>
    <property type="project" value="InterPro"/>
</dbReference>
<sequence length="148" mass="15776">MTPAEHTPPNGSGDTHSEHTAAKSAAYEQGLRIRRSVMGDDFVSRALARTAGTQSEMIQDFVTEHVWGAQWSRPALDRRSRSLLTIGILVALRAHEELSGHVSAAITNGLTPAEITEAIVHSVGYCGAPAALSAMRVVQASFDADNPD</sequence>
<dbReference type="SUPFAM" id="SSF69118">
    <property type="entry name" value="AhpD-like"/>
    <property type="match status" value="1"/>
</dbReference>
<accession>A0A243Q4P1</accession>
<evidence type="ECO:0000313" key="3">
    <source>
        <dbReference type="EMBL" id="OUC76141.1"/>
    </source>
</evidence>
<organism evidence="3 4">
    <name type="scientific">Gordonia lacunae</name>
    <dbReference type="NCBI Taxonomy" id="417102"/>
    <lineage>
        <taxon>Bacteria</taxon>
        <taxon>Bacillati</taxon>
        <taxon>Actinomycetota</taxon>
        <taxon>Actinomycetes</taxon>
        <taxon>Mycobacteriales</taxon>
        <taxon>Gordoniaceae</taxon>
        <taxon>Gordonia</taxon>
    </lineage>
</organism>
<dbReference type="Pfam" id="PF02627">
    <property type="entry name" value="CMD"/>
    <property type="match status" value="1"/>
</dbReference>
<dbReference type="PANTHER" id="PTHR33570">
    <property type="entry name" value="4-CARBOXYMUCONOLACTONE DECARBOXYLASE FAMILY PROTEIN"/>
    <property type="match status" value="1"/>
</dbReference>
<gene>
    <name evidence="3" type="ORF">CA982_23375</name>
</gene>
<dbReference type="RefSeq" id="WP_086537532.1">
    <property type="nucleotide sequence ID" value="NZ_NGFO01000040.1"/>
</dbReference>
<comment type="caution">
    <text evidence="3">The sequence shown here is derived from an EMBL/GenBank/DDBJ whole genome shotgun (WGS) entry which is preliminary data.</text>
</comment>
<dbReference type="STRING" id="417102.CA982_23375"/>
<evidence type="ECO:0000313" key="4">
    <source>
        <dbReference type="Proteomes" id="UP000194632"/>
    </source>
</evidence>
<dbReference type="AlphaFoldDB" id="A0A243Q4P1"/>
<keyword evidence="4" id="KW-1185">Reference proteome</keyword>
<dbReference type="InterPro" id="IPR052512">
    <property type="entry name" value="4CMD/NDH-1_regulator"/>
</dbReference>
<dbReference type="InterPro" id="IPR029032">
    <property type="entry name" value="AhpD-like"/>
</dbReference>
<proteinExistence type="predicted"/>
<dbReference type="EMBL" id="NGFO01000040">
    <property type="protein sequence ID" value="OUC76141.1"/>
    <property type="molecule type" value="Genomic_DNA"/>
</dbReference>
<protein>
    <submittedName>
        <fullName evidence="3">4-carboxymuconolactone decarboxylase</fullName>
    </submittedName>
</protein>
<dbReference type="InterPro" id="IPR003779">
    <property type="entry name" value="CMD-like"/>
</dbReference>
<evidence type="ECO:0000259" key="2">
    <source>
        <dbReference type="Pfam" id="PF02627"/>
    </source>
</evidence>